<dbReference type="PANTHER" id="PTHR44068:SF11">
    <property type="entry name" value="GERANYL DIPHOSPHATE 2-C-METHYLTRANSFERASE"/>
    <property type="match status" value="1"/>
</dbReference>
<comment type="caution">
    <text evidence="4">The sequence shown here is derived from an EMBL/GenBank/DDBJ whole genome shotgun (WGS) entry which is preliminary data.</text>
</comment>
<evidence type="ECO:0000313" key="4">
    <source>
        <dbReference type="EMBL" id="GAH38531.1"/>
    </source>
</evidence>
<reference evidence="4" key="1">
    <citation type="journal article" date="2014" name="Front. Microbiol.">
        <title>High frequency of phylogenetically diverse reductive dehalogenase-homologous genes in deep subseafloor sedimentary metagenomes.</title>
        <authorList>
            <person name="Kawai M."/>
            <person name="Futagami T."/>
            <person name="Toyoda A."/>
            <person name="Takaki Y."/>
            <person name="Nishi S."/>
            <person name="Hori S."/>
            <person name="Arai W."/>
            <person name="Tsubouchi T."/>
            <person name="Morono Y."/>
            <person name="Uchiyama I."/>
            <person name="Ito T."/>
            <person name="Fujiyama A."/>
            <person name="Inagaki F."/>
            <person name="Takami H."/>
        </authorList>
    </citation>
    <scope>NUCLEOTIDE SEQUENCE</scope>
    <source>
        <strain evidence="4">Expedition CK06-06</strain>
    </source>
</reference>
<gene>
    <name evidence="4" type="ORF">S03H2_18409</name>
</gene>
<protein>
    <recommendedName>
        <fullName evidence="3">Methyltransferase type 11 domain-containing protein</fullName>
    </recommendedName>
</protein>
<keyword evidence="1" id="KW-0808">Transferase</keyword>
<feature type="compositionally biased region" description="Basic and acidic residues" evidence="2">
    <location>
        <begin position="49"/>
        <end position="71"/>
    </location>
</feature>
<dbReference type="SUPFAM" id="SSF53335">
    <property type="entry name" value="S-adenosyl-L-methionine-dependent methyltransferases"/>
    <property type="match status" value="1"/>
</dbReference>
<feature type="non-terminal residue" evidence="4">
    <location>
        <position position="1"/>
    </location>
</feature>
<sequence>DADFINDIIVNLNLKKSSKILDIGTGMGAMSTLLALNGFNVLTGEPEIDPEKDNIDHHDHHHEENSEVQNEYHEEHNWELWNDWRTSAKNLGVEAQITFQNFDVQELSFENESFDGIFLYDTLQHVKNRVIALNECLRVVKNDGVIVVLEWTKKQIEEDFKIYGYKIEYIDPRDIIDRADIRIEELNSEVVNVYLLRKK</sequence>
<dbReference type="Pfam" id="PF08241">
    <property type="entry name" value="Methyltransf_11"/>
    <property type="match status" value="1"/>
</dbReference>
<dbReference type="GO" id="GO:0008757">
    <property type="term" value="F:S-adenosylmethionine-dependent methyltransferase activity"/>
    <property type="evidence" value="ECO:0007669"/>
    <property type="project" value="InterPro"/>
</dbReference>
<name>X1EYT0_9ZZZZ</name>
<dbReference type="CDD" id="cd02440">
    <property type="entry name" value="AdoMet_MTases"/>
    <property type="match status" value="1"/>
</dbReference>
<evidence type="ECO:0000256" key="2">
    <source>
        <dbReference type="SAM" id="MobiDB-lite"/>
    </source>
</evidence>
<accession>X1EYT0</accession>
<dbReference type="EMBL" id="BARU01009553">
    <property type="protein sequence ID" value="GAH38531.1"/>
    <property type="molecule type" value="Genomic_DNA"/>
</dbReference>
<proteinExistence type="predicted"/>
<dbReference type="InterPro" id="IPR013216">
    <property type="entry name" value="Methyltransf_11"/>
</dbReference>
<dbReference type="PANTHER" id="PTHR44068">
    <property type="entry name" value="ZGC:194242"/>
    <property type="match status" value="1"/>
</dbReference>
<dbReference type="AlphaFoldDB" id="X1EYT0"/>
<feature type="region of interest" description="Disordered" evidence="2">
    <location>
        <begin position="47"/>
        <end position="71"/>
    </location>
</feature>
<evidence type="ECO:0000256" key="1">
    <source>
        <dbReference type="ARBA" id="ARBA00022679"/>
    </source>
</evidence>
<dbReference type="InterPro" id="IPR029063">
    <property type="entry name" value="SAM-dependent_MTases_sf"/>
</dbReference>
<dbReference type="InterPro" id="IPR050447">
    <property type="entry name" value="Erg6_SMT_methyltransf"/>
</dbReference>
<organism evidence="4">
    <name type="scientific">marine sediment metagenome</name>
    <dbReference type="NCBI Taxonomy" id="412755"/>
    <lineage>
        <taxon>unclassified sequences</taxon>
        <taxon>metagenomes</taxon>
        <taxon>ecological metagenomes</taxon>
    </lineage>
</organism>
<dbReference type="Gene3D" id="3.40.50.150">
    <property type="entry name" value="Vaccinia Virus protein VP39"/>
    <property type="match status" value="1"/>
</dbReference>
<feature type="domain" description="Methyltransferase type 11" evidence="3">
    <location>
        <begin position="79"/>
        <end position="148"/>
    </location>
</feature>
<evidence type="ECO:0000259" key="3">
    <source>
        <dbReference type="Pfam" id="PF08241"/>
    </source>
</evidence>